<evidence type="ECO:0000313" key="1">
    <source>
        <dbReference type="EMBL" id="SUF55716.1"/>
    </source>
</evidence>
<dbReference type="InterPro" id="IPR025528">
    <property type="entry name" value="BrnA_antitoxin"/>
</dbReference>
<gene>
    <name evidence="1" type="ORF">NCTC10252_00919</name>
</gene>
<accession>A0A379QES7</accession>
<reference evidence="1 2" key="1">
    <citation type="submission" date="2018-06" db="EMBL/GenBank/DDBJ databases">
        <authorList>
            <consortium name="Pathogen Informatics"/>
            <person name="Doyle S."/>
        </authorList>
    </citation>
    <scope>NUCLEOTIDE SEQUENCE [LARGE SCALE GENOMIC DNA]</scope>
    <source>
        <strain evidence="1 2">NCTC10252</strain>
    </source>
</reference>
<name>A0A379QES7_SALER</name>
<proteinExistence type="predicted"/>
<dbReference type="Proteomes" id="UP000254597">
    <property type="component" value="Unassembled WGS sequence"/>
</dbReference>
<protein>
    <submittedName>
        <fullName evidence="1">Uncharacterized protein conserved in bacteria</fullName>
    </submittedName>
</protein>
<dbReference type="AlphaFoldDB" id="A0A379QES7"/>
<dbReference type="Pfam" id="PF14384">
    <property type="entry name" value="BrnA_antitoxin"/>
    <property type="match status" value="1"/>
</dbReference>
<organism evidence="1 2">
    <name type="scientific">Salmonella enterica</name>
    <name type="common">Salmonella choleraesuis</name>
    <dbReference type="NCBI Taxonomy" id="28901"/>
    <lineage>
        <taxon>Bacteria</taxon>
        <taxon>Pseudomonadati</taxon>
        <taxon>Pseudomonadota</taxon>
        <taxon>Gammaproteobacteria</taxon>
        <taxon>Enterobacterales</taxon>
        <taxon>Enterobacteriaceae</taxon>
        <taxon>Salmonella</taxon>
    </lineage>
</organism>
<dbReference type="EMBL" id="UGWP01000004">
    <property type="protein sequence ID" value="SUF55716.1"/>
    <property type="molecule type" value="Genomic_DNA"/>
</dbReference>
<evidence type="ECO:0000313" key="2">
    <source>
        <dbReference type="Proteomes" id="UP000254597"/>
    </source>
</evidence>
<sequence>MPKLKPGTLFPTDEEDAKIREAVASDPDTMLLEKPDVKLVPLKQVIKARRGRPAAETTKTRITIRCSPDVVDAFKSTGAGWQTRMDAALQDWLKKHNPSDVKI</sequence>